<reference evidence="1 2" key="1">
    <citation type="submission" date="2013-02" db="EMBL/GenBank/DDBJ databases">
        <authorList>
            <person name="Harkins D.M."/>
            <person name="Durkin A.S."/>
            <person name="Brinkac L.M."/>
            <person name="Haft D.H."/>
            <person name="Selengut J.D."/>
            <person name="Sanka R."/>
            <person name="DePew J."/>
            <person name="Purushe J."/>
            <person name="Tulsiani S.M."/>
            <person name="Graham G.C."/>
            <person name="Burns M.-A."/>
            <person name="Dohnt M.F."/>
            <person name="Smythe L.D."/>
            <person name="McKay D.B."/>
            <person name="Craig S.B."/>
            <person name="Vinetz J.M."/>
            <person name="Sutton G.G."/>
            <person name="Nierman W.C."/>
            <person name="Fouts D.E."/>
        </authorList>
    </citation>
    <scope>NUCLEOTIDE SEQUENCE [LARGE SCALE GENOMIC DNA]</scope>
    <source>
        <strain evidence="1 2">LT2050</strain>
    </source>
</reference>
<evidence type="ECO:0000313" key="1">
    <source>
        <dbReference type="EMBL" id="EMG21984.1"/>
    </source>
</evidence>
<accession>M3HCH1</accession>
<proteinExistence type="predicted"/>
<comment type="caution">
    <text evidence="1">The sequence shown here is derived from an EMBL/GenBank/DDBJ whole genome shotgun (WGS) entry which is preliminary data.</text>
</comment>
<protein>
    <submittedName>
        <fullName evidence="1">Uncharacterized protein</fullName>
    </submittedName>
</protein>
<evidence type="ECO:0000313" key="2">
    <source>
        <dbReference type="Proteomes" id="UP000011778"/>
    </source>
</evidence>
<name>M3HCH1_LEPIT</name>
<organism evidence="1 2">
    <name type="scientific">Leptospira interrogans serovar Copenhageni str. LT2050</name>
    <dbReference type="NCBI Taxonomy" id="1001598"/>
    <lineage>
        <taxon>Bacteria</taxon>
        <taxon>Pseudomonadati</taxon>
        <taxon>Spirochaetota</taxon>
        <taxon>Spirochaetia</taxon>
        <taxon>Leptospirales</taxon>
        <taxon>Leptospiraceae</taxon>
        <taxon>Leptospira</taxon>
    </lineage>
</organism>
<sequence length="49" mass="6084">MLKEGFWNRLLVKNPSFDRKRMFFDFFFQFVSYRFIDYHGKITDFCTGS</sequence>
<dbReference type="AlphaFoldDB" id="M3HCH1"/>
<dbReference type="EMBL" id="AFMD02000255">
    <property type="protein sequence ID" value="EMG21984.1"/>
    <property type="molecule type" value="Genomic_DNA"/>
</dbReference>
<gene>
    <name evidence="1" type="ORF">LEP1GSC150_0547</name>
</gene>
<dbReference type="Proteomes" id="UP000011778">
    <property type="component" value="Unassembled WGS sequence"/>
</dbReference>